<keyword evidence="4" id="KW-1185">Reference proteome</keyword>
<evidence type="ECO:0000313" key="4">
    <source>
        <dbReference type="Proteomes" id="UP000554144"/>
    </source>
</evidence>
<comment type="caution">
    <text evidence="3">The sequence shown here is derived from an EMBL/GenBank/DDBJ whole genome shotgun (WGS) entry which is preliminary data.</text>
</comment>
<protein>
    <submittedName>
        <fullName evidence="3">Xanthine dehydrogenase accessory protein XdhC</fullName>
    </submittedName>
</protein>
<dbReference type="SUPFAM" id="SSF51735">
    <property type="entry name" value="NAD(P)-binding Rossmann-fold domains"/>
    <property type="match status" value="1"/>
</dbReference>
<dbReference type="EMBL" id="JACCEV010000001">
    <property type="protein sequence ID" value="NYT84550.1"/>
    <property type="molecule type" value="Genomic_DNA"/>
</dbReference>
<dbReference type="InterPro" id="IPR027051">
    <property type="entry name" value="XdhC_Rossmann_dom"/>
</dbReference>
<feature type="domain" description="XdhC Rossmann" evidence="2">
    <location>
        <begin position="120"/>
        <end position="262"/>
    </location>
</feature>
<dbReference type="RefSeq" id="WP_130038289.1">
    <property type="nucleotide sequence ID" value="NZ_JACCEV010000001.1"/>
</dbReference>
<dbReference type="PANTHER" id="PTHR30388">
    <property type="entry name" value="ALDEHYDE OXIDOREDUCTASE MOLYBDENUM COFACTOR ASSEMBLY PROTEIN"/>
    <property type="match status" value="1"/>
</dbReference>
<feature type="domain" description="XdhC- CoxI" evidence="1">
    <location>
        <begin position="12"/>
        <end position="70"/>
    </location>
</feature>
<dbReference type="InterPro" id="IPR036291">
    <property type="entry name" value="NAD(P)-bd_dom_sf"/>
</dbReference>
<dbReference type="NCBIfam" id="TIGR02964">
    <property type="entry name" value="xanthine_xdhC"/>
    <property type="match status" value="1"/>
</dbReference>
<dbReference type="InterPro" id="IPR003777">
    <property type="entry name" value="XdhC_CoxI"/>
</dbReference>
<dbReference type="Proteomes" id="UP000554144">
    <property type="component" value="Unassembled WGS sequence"/>
</dbReference>
<dbReference type="InterPro" id="IPR052698">
    <property type="entry name" value="MoCofactor_Util/Proc"/>
</dbReference>
<proteinExistence type="predicted"/>
<dbReference type="Pfam" id="PF02625">
    <property type="entry name" value="XdhC_CoxI"/>
    <property type="match status" value="1"/>
</dbReference>
<sequence length="297" mass="32208">MHDWIHTAQQLLSSGEPAVLVTLVKAEGSTPREAGTRMLFTADRQWSSIGGGQMEWRAADIARDMLAGQQGYGAHHVERIPLGPRLGQCCGGVATLAFDLLTQALLDQEAAARQPPDQHLVLFGAGHVGRALVPILGSLPCTVLWVDERDAQFPEAWPANVSIEVTDTPEAVVDQAPPGSYFLVVTHCHALDLRLCRQILKRDDFAYFGLIGSQTKRHKFERRLRERGVPDARLARMICPIGVPGIRGKAPEIIAVAVAAQLLQAREQYLAATHLPAGADDLLPLPLIVPTLGAKTE</sequence>
<dbReference type="Gene3D" id="3.40.50.720">
    <property type="entry name" value="NAD(P)-binding Rossmann-like Domain"/>
    <property type="match status" value="1"/>
</dbReference>
<dbReference type="AlphaFoldDB" id="A0A853GXP0"/>
<dbReference type="Pfam" id="PF13478">
    <property type="entry name" value="XdhC_C"/>
    <property type="match status" value="1"/>
</dbReference>
<evidence type="ECO:0000313" key="3">
    <source>
        <dbReference type="EMBL" id="NYT84550.1"/>
    </source>
</evidence>
<reference evidence="3 4" key="1">
    <citation type="submission" date="2020-07" db="EMBL/GenBank/DDBJ databases">
        <title>Taxonomic revisions and descriptions of new bacterial species based on genomic comparisons in the high-G+C-content subgroup of the family Alcaligenaceae.</title>
        <authorList>
            <person name="Szabo A."/>
            <person name="Felfoldi T."/>
        </authorList>
    </citation>
    <scope>NUCLEOTIDE SEQUENCE [LARGE SCALE GENOMIC DNA]</scope>
    <source>
        <strain evidence="3 4">DSM 25667</strain>
    </source>
</reference>
<dbReference type="PANTHER" id="PTHR30388:SF6">
    <property type="entry name" value="XANTHINE DEHYDROGENASE SUBUNIT A-RELATED"/>
    <property type="match status" value="1"/>
</dbReference>
<gene>
    <name evidence="3" type="primary">xdhC</name>
    <name evidence="3" type="ORF">H0A62_02935</name>
</gene>
<dbReference type="InterPro" id="IPR014308">
    <property type="entry name" value="Xanthine_DH_XdhC"/>
</dbReference>
<dbReference type="OrthoDB" id="61481at2"/>
<name>A0A853GXP0_9BURK</name>
<organism evidence="3 4">
    <name type="scientific">Pollutimonas harenae</name>
    <dbReference type="NCBI Taxonomy" id="657015"/>
    <lineage>
        <taxon>Bacteria</taxon>
        <taxon>Pseudomonadati</taxon>
        <taxon>Pseudomonadota</taxon>
        <taxon>Betaproteobacteria</taxon>
        <taxon>Burkholderiales</taxon>
        <taxon>Alcaligenaceae</taxon>
        <taxon>Pollutimonas</taxon>
    </lineage>
</organism>
<evidence type="ECO:0000259" key="1">
    <source>
        <dbReference type="Pfam" id="PF02625"/>
    </source>
</evidence>
<accession>A0A853GXP0</accession>
<evidence type="ECO:0000259" key="2">
    <source>
        <dbReference type="Pfam" id="PF13478"/>
    </source>
</evidence>